<dbReference type="Proteomes" id="UP001240447">
    <property type="component" value="Unassembled WGS sequence"/>
</dbReference>
<gene>
    <name evidence="2" type="ORF">J2S59_000347</name>
</gene>
<accession>A0ABT9NJE1</accession>
<comment type="caution">
    <text evidence="2">The sequence shown here is derived from an EMBL/GenBank/DDBJ whole genome shotgun (WGS) entry which is preliminary data.</text>
</comment>
<dbReference type="RefSeq" id="WP_068116928.1">
    <property type="nucleotide sequence ID" value="NZ_CCXJ01000055.1"/>
</dbReference>
<evidence type="ECO:0008006" key="4">
    <source>
        <dbReference type="Google" id="ProtNLM"/>
    </source>
</evidence>
<evidence type="ECO:0000313" key="2">
    <source>
        <dbReference type="EMBL" id="MDP9820538.1"/>
    </source>
</evidence>
<organism evidence="2 3">
    <name type="scientific">Nocardioides massiliensis</name>
    <dbReference type="NCBI Taxonomy" id="1325935"/>
    <lineage>
        <taxon>Bacteria</taxon>
        <taxon>Bacillati</taxon>
        <taxon>Actinomycetota</taxon>
        <taxon>Actinomycetes</taxon>
        <taxon>Propionibacteriales</taxon>
        <taxon>Nocardioidaceae</taxon>
        <taxon>Nocardioides</taxon>
    </lineage>
</organism>
<keyword evidence="1" id="KW-0732">Signal</keyword>
<dbReference type="EMBL" id="JAUSQM010000001">
    <property type="protein sequence ID" value="MDP9820538.1"/>
    <property type="molecule type" value="Genomic_DNA"/>
</dbReference>
<feature type="signal peptide" evidence="1">
    <location>
        <begin position="1"/>
        <end position="23"/>
    </location>
</feature>
<reference evidence="2 3" key="1">
    <citation type="submission" date="2023-07" db="EMBL/GenBank/DDBJ databases">
        <title>Sequencing the genomes of 1000 actinobacteria strains.</title>
        <authorList>
            <person name="Klenk H.-P."/>
        </authorList>
    </citation>
    <scope>NUCLEOTIDE SEQUENCE [LARGE SCALE GENOMIC DNA]</scope>
    <source>
        <strain evidence="2 3">GD13</strain>
    </source>
</reference>
<protein>
    <recommendedName>
        <fullName evidence="4">CARDB domain-containing protein</fullName>
    </recommendedName>
</protein>
<feature type="chain" id="PRO_5047218018" description="CARDB domain-containing protein" evidence="1">
    <location>
        <begin position="24"/>
        <end position="403"/>
    </location>
</feature>
<sequence>MKRLLAYGAALALALTVGPLVPGAPVPVASASGKVLVKQTASLGASANPSTDDPGRQIASARFDIEVLGATTARPHYSVDARLTLRGDPQTQYDDDARLVFGFGHRDGTRCEVKAALTDETYGAAGATYSVVGYTDDNPDMSHQLPRPARPWSCVVAVVEPIDGPLLGPSPYDAVVGALANTYQAPKLSVGKVALLGKNVKQLRLVRGVPTEVHVTVRNRGEVSAGRVRVTGKGKGVKVGATRSDAALGPGRTTALRIPIRINAARARKVRLTVQGGGVKASRVIVVRPTKAPPRPLAGTYRSPDGRVHFRVRNGRIVNWRGTMTTRCGIAPSPYTYTQNTYDFPARKIPRNGIVQASARGSNFGTSLRLRIAGGKVTRGLFTYAGPAACSASVAFTARRVGR</sequence>
<evidence type="ECO:0000256" key="1">
    <source>
        <dbReference type="SAM" id="SignalP"/>
    </source>
</evidence>
<name>A0ABT9NJE1_9ACTN</name>
<proteinExistence type="predicted"/>
<evidence type="ECO:0000313" key="3">
    <source>
        <dbReference type="Proteomes" id="UP001240447"/>
    </source>
</evidence>
<keyword evidence="3" id="KW-1185">Reference proteome</keyword>